<dbReference type="PANTHER" id="PTHR43633">
    <property type="entry name" value="ALCOHOL DEHYDROGENASE YQHD"/>
    <property type="match status" value="1"/>
</dbReference>
<reference evidence="3 4" key="1">
    <citation type="journal article" date="2019" name="Anaerobe">
        <title>Brachyspira catarrhinii sp. nov., an anaerobic intestinal spirochaete isolated from vervet monkeys may have been misidentified as Brachyspira aalborgi in previous studies.</title>
        <authorList>
            <person name="Phillips N.D."/>
            <person name="La T."/>
            <person name="Hampson D.J."/>
        </authorList>
    </citation>
    <scope>NUCLEOTIDE SEQUENCE [LARGE SCALE GENOMIC DNA]</scope>
    <source>
        <strain evidence="3 4">Z12</strain>
    </source>
</reference>
<dbReference type="InterPro" id="IPR044731">
    <property type="entry name" value="BDH-like"/>
</dbReference>
<dbReference type="EMBL" id="SJDU01000330">
    <property type="protein sequence ID" value="TKZ31067.1"/>
    <property type="molecule type" value="Genomic_DNA"/>
</dbReference>
<keyword evidence="1" id="KW-0560">Oxidoreductase</keyword>
<accession>A0ABY2TNW9</accession>
<dbReference type="Proteomes" id="UP000310168">
    <property type="component" value="Unassembled WGS sequence"/>
</dbReference>
<dbReference type="RefSeq" id="WP_137999014.1">
    <property type="nucleotide sequence ID" value="NZ_SJDU01000330.1"/>
</dbReference>
<dbReference type="Pfam" id="PF00465">
    <property type="entry name" value="Fe-ADH"/>
    <property type="match status" value="1"/>
</dbReference>
<keyword evidence="4" id="KW-1185">Reference proteome</keyword>
<proteinExistence type="predicted"/>
<feature type="non-terminal residue" evidence="3">
    <location>
        <position position="71"/>
    </location>
</feature>
<dbReference type="InterPro" id="IPR001670">
    <property type="entry name" value="ADH_Fe/GldA"/>
</dbReference>
<dbReference type="SUPFAM" id="SSF56796">
    <property type="entry name" value="Dehydroquinate synthase-like"/>
    <property type="match status" value="1"/>
</dbReference>
<evidence type="ECO:0000313" key="3">
    <source>
        <dbReference type="EMBL" id="TKZ31067.1"/>
    </source>
</evidence>
<evidence type="ECO:0000256" key="1">
    <source>
        <dbReference type="ARBA" id="ARBA00023002"/>
    </source>
</evidence>
<comment type="caution">
    <text evidence="3">The sequence shown here is derived from an EMBL/GenBank/DDBJ whole genome shotgun (WGS) entry which is preliminary data.</text>
</comment>
<feature type="domain" description="Alcohol dehydrogenase iron-type/glycerol dehydrogenase GldA" evidence="2">
    <location>
        <begin position="9"/>
        <end position="70"/>
    </location>
</feature>
<gene>
    <name evidence="3" type="ORF">EZH24_10100</name>
</gene>
<dbReference type="Gene3D" id="3.40.50.1970">
    <property type="match status" value="1"/>
</dbReference>
<name>A0ABY2TNW9_9SPIR</name>
<dbReference type="PANTHER" id="PTHR43633:SF1">
    <property type="entry name" value="ALCOHOL DEHYDROGENASE YQHD"/>
    <property type="match status" value="1"/>
</dbReference>
<organism evidence="3 4">
    <name type="scientific">Brachyspira catarrhinii</name>
    <dbReference type="NCBI Taxonomy" id="2528966"/>
    <lineage>
        <taxon>Bacteria</taxon>
        <taxon>Pseudomonadati</taxon>
        <taxon>Spirochaetota</taxon>
        <taxon>Spirochaetia</taxon>
        <taxon>Brachyspirales</taxon>
        <taxon>Brachyspiraceae</taxon>
        <taxon>Brachyspira</taxon>
    </lineage>
</organism>
<sequence length="71" mass="7972">MQSFVFDNPTKVIFGKDAENNIALEINNFGAKRVFIIYGSKSVKESGLLEKVENILKKANIEYFLFGGVRA</sequence>
<protein>
    <submittedName>
        <fullName evidence="3">Iron-containing alcohol dehydrogenase</fullName>
    </submittedName>
</protein>
<evidence type="ECO:0000313" key="4">
    <source>
        <dbReference type="Proteomes" id="UP000310168"/>
    </source>
</evidence>
<evidence type="ECO:0000259" key="2">
    <source>
        <dbReference type="Pfam" id="PF00465"/>
    </source>
</evidence>